<accession>A0A081BU85</accession>
<keyword evidence="1" id="KW-1133">Transmembrane helix</keyword>
<keyword evidence="1" id="KW-0812">Transmembrane</keyword>
<keyword evidence="1" id="KW-0472">Membrane</keyword>
<dbReference type="Pfam" id="PF11453">
    <property type="entry name" value="DUF2950"/>
    <property type="match status" value="1"/>
</dbReference>
<dbReference type="EMBL" id="DF820464">
    <property type="protein sequence ID" value="GAK55890.1"/>
    <property type="molecule type" value="Genomic_DNA"/>
</dbReference>
<reference evidence="2" key="1">
    <citation type="journal article" date="2015" name="PeerJ">
        <title>First genomic representation of candidate bacterial phylum KSB3 points to enhanced environmental sensing as a trigger of wastewater bulking.</title>
        <authorList>
            <person name="Sekiguchi Y."/>
            <person name="Ohashi A."/>
            <person name="Parks D.H."/>
            <person name="Yamauchi T."/>
            <person name="Tyson G.W."/>
            <person name="Hugenholtz P."/>
        </authorList>
    </citation>
    <scope>NUCLEOTIDE SEQUENCE [LARGE SCALE GENOMIC DNA]</scope>
</reference>
<name>A0A081BU85_VECG1</name>
<evidence type="ECO:0000313" key="3">
    <source>
        <dbReference type="Proteomes" id="UP000030661"/>
    </source>
</evidence>
<keyword evidence="3" id="KW-1185">Reference proteome</keyword>
<dbReference type="AlphaFoldDB" id="A0A081BU85"/>
<dbReference type="eggNOG" id="ENOG502ZM7N">
    <property type="taxonomic scope" value="Bacteria"/>
</dbReference>
<protein>
    <submittedName>
        <fullName evidence="2">Secreted protein</fullName>
    </submittedName>
</protein>
<organism evidence="2">
    <name type="scientific">Vecturithrix granuli</name>
    <dbReference type="NCBI Taxonomy" id="1499967"/>
    <lineage>
        <taxon>Bacteria</taxon>
        <taxon>Candidatus Moduliflexota</taxon>
        <taxon>Candidatus Vecturitrichia</taxon>
        <taxon>Candidatus Vecturitrichales</taxon>
        <taxon>Candidatus Vecturitrichaceae</taxon>
        <taxon>Candidatus Vecturithrix</taxon>
    </lineage>
</organism>
<dbReference type="Proteomes" id="UP000030661">
    <property type="component" value="Unassembled WGS sequence"/>
</dbReference>
<evidence type="ECO:0000256" key="1">
    <source>
        <dbReference type="SAM" id="Phobius"/>
    </source>
</evidence>
<sequence length="218" mass="25119">MMLNQTHSPKHLSIAGVLLTIGVTIGFLWTAWQWHQRDNWPPKLSVRAIQANEAQTFRHLQQFAQAQKLYKEADWDQDGRKTYAKFPAHLWMSVDKHNQQVPVNLVPRELGFAMGADTAVNGYYFRNFDAQEAPETTSIKKIDYASEWAMAAIPAIYRKTGLLMFLSDSSGEIFVKDTRNIPLFYPANPQSDEWKRIDTLEQLQQLQRTMEYGSPDPT</sequence>
<gene>
    <name evidence="2" type="ORF">U27_02851</name>
</gene>
<proteinExistence type="predicted"/>
<dbReference type="HOGENOM" id="CLU_1264855_0_0_0"/>
<feature type="transmembrane region" description="Helical" evidence="1">
    <location>
        <begin position="12"/>
        <end position="32"/>
    </location>
</feature>
<evidence type="ECO:0000313" key="2">
    <source>
        <dbReference type="EMBL" id="GAK55890.1"/>
    </source>
</evidence>
<dbReference type="InterPro" id="IPR021556">
    <property type="entry name" value="DUF2950"/>
</dbReference>